<dbReference type="AlphaFoldDB" id="A0A8D8PM89"/>
<organism evidence="1">
    <name type="scientific">Cacopsylla melanoneura</name>
    <dbReference type="NCBI Taxonomy" id="428564"/>
    <lineage>
        <taxon>Eukaryota</taxon>
        <taxon>Metazoa</taxon>
        <taxon>Ecdysozoa</taxon>
        <taxon>Arthropoda</taxon>
        <taxon>Hexapoda</taxon>
        <taxon>Insecta</taxon>
        <taxon>Pterygota</taxon>
        <taxon>Neoptera</taxon>
        <taxon>Paraneoptera</taxon>
        <taxon>Hemiptera</taxon>
        <taxon>Sternorrhyncha</taxon>
        <taxon>Psylloidea</taxon>
        <taxon>Psyllidae</taxon>
        <taxon>Psyllinae</taxon>
        <taxon>Cacopsylla</taxon>
    </lineage>
</organism>
<accession>A0A8D8PM89</accession>
<evidence type="ECO:0000313" key="1">
    <source>
        <dbReference type="EMBL" id="CAG6606293.1"/>
    </source>
</evidence>
<dbReference type="InterPro" id="IPR012337">
    <property type="entry name" value="RNaseH-like_sf"/>
</dbReference>
<reference evidence="1" key="1">
    <citation type="submission" date="2021-05" db="EMBL/GenBank/DDBJ databases">
        <authorList>
            <person name="Alioto T."/>
            <person name="Alioto T."/>
            <person name="Gomez Garrido J."/>
        </authorList>
    </citation>
    <scope>NUCLEOTIDE SEQUENCE</scope>
</reference>
<dbReference type="SUPFAM" id="SSF53098">
    <property type="entry name" value="Ribonuclease H-like"/>
    <property type="match status" value="1"/>
</dbReference>
<name>A0A8D8PM89_9HEMI</name>
<protein>
    <submittedName>
        <fullName evidence="1">Uncharacterized protein</fullName>
    </submittedName>
</protein>
<dbReference type="EMBL" id="HBUF01002941">
    <property type="protein sequence ID" value="CAG6606293.1"/>
    <property type="molecule type" value="Transcribed_RNA"/>
</dbReference>
<sequence length="170" mass="20204">MKILRTPNFRYKLLEMDLKKPIIDIVTRWNTTHDMLKSFLELRPFWGNHFKDIPQIFLEKVETVVAVLQPAKDATIKLQQEQLTLGDFVKTWMEMKLKVENMRNSWSQCLLDCIKQREKSLLENEVVLAAIYLDPRICKLFPLEKTQQTKRFLKNVASHMIEVSTCLIFY</sequence>
<proteinExistence type="predicted"/>